<organism evidence="1 2">
    <name type="scientific">Streptomyces bikiniensis</name>
    <dbReference type="NCBI Taxonomy" id="1896"/>
    <lineage>
        <taxon>Bacteria</taxon>
        <taxon>Bacillati</taxon>
        <taxon>Actinomycetota</taxon>
        <taxon>Actinomycetes</taxon>
        <taxon>Kitasatosporales</taxon>
        <taxon>Streptomycetaceae</taxon>
        <taxon>Streptomyces</taxon>
    </lineage>
</organism>
<proteinExistence type="predicted"/>
<evidence type="ECO:0000313" key="2">
    <source>
        <dbReference type="Proteomes" id="UP001614391"/>
    </source>
</evidence>
<dbReference type="InterPro" id="IPR015854">
    <property type="entry name" value="ABC_transpr_LolD-like"/>
</dbReference>
<gene>
    <name evidence="1" type="ORF">ACIGW0_10340</name>
</gene>
<dbReference type="SUPFAM" id="SSF52540">
    <property type="entry name" value="P-loop containing nucleoside triphosphate hydrolases"/>
    <property type="match status" value="1"/>
</dbReference>
<dbReference type="InterPro" id="IPR027417">
    <property type="entry name" value="P-loop_NTPase"/>
</dbReference>
<dbReference type="Proteomes" id="UP001614391">
    <property type="component" value="Unassembled WGS sequence"/>
</dbReference>
<keyword evidence="2" id="KW-1185">Reference proteome</keyword>
<name>A0ABW8CTK2_STRBI</name>
<accession>A0ABW8CTK2</accession>
<comment type="caution">
    <text evidence="1">The sequence shown here is derived from an EMBL/GenBank/DDBJ whole genome shotgun (WGS) entry which is preliminary data.</text>
</comment>
<dbReference type="EMBL" id="JBITYT010000004">
    <property type="protein sequence ID" value="MFI9119775.1"/>
    <property type="molecule type" value="Genomic_DNA"/>
</dbReference>
<evidence type="ECO:0000313" key="1">
    <source>
        <dbReference type="EMBL" id="MFI9119775.1"/>
    </source>
</evidence>
<sequence>MSGGQRRRVLVAQGLAQGADLLPLDEPAGALDRSAREAIARVLDEVTGEGVTVVQATHDLAAARRAGHCLLLDGGRVVAAGPPSEVVGEVGRGRAGRLPER</sequence>
<protein>
    <submittedName>
        <fullName evidence="1">Uncharacterized protein</fullName>
    </submittedName>
</protein>
<reference evidence="1 2" key="1">
    <citation type="submission" date="2024-10" db="EMBL/GenBank/DDBJ databases">
        <title>The Natural Products Discovery Center: Release of the First 8490 Sequenced Strains for Exploring Actinobacteria Biosynthetic Diversity.</title>
        <authorList>
            <person name="Kalkreuter E."/>
            <person name="Kautsar S.A."/>
            <person name="Yang D."/>
            <person name="Bader C.D."/>
            <person name="Teijaro C.N."/>
            <person name="Fluegel L."/>
            <person name="Davis C.M."/>
            <person name="Simpson J.R."/>
            <person name="Lauterbach L."/>
            <person name="Steele A.D."/>
            <person name="Gui C."/>
            <person name="Meng S."/>
            <person name="Li G."/>
            <person name="Viehrig K."/>
            <person name="Ye F."/>
            <person name="Su P."/>
            <person name="Kiefer A.F."/>
            <person name="Nichols A."/>
            <person name="Cepeda A.J."/>
            <person name="Yan W."/>
            <person name="Fan B."/>
            <person name="Jiang Y."/>
            <person name="Adhikari A."/>
            <person name="Zheng C.-J."/>
            <person name="Schuster L."/>
            <person name="Cowan T.M."/>
            <person name="Smanski M.J."/>
            <person name="Chevrette M.G."/>
            <person name="De Carvalho L.P.S."/>
            <person name="Shen B."/>
        </authorList>
    </citation>
    <scope>NUCLEOTIDE SEQUENCE [LARGE SCALE GENOMIC DNA]</scope>
    <source>
        <strain evidence="1 2">NPDC053346</strain>
    </source>
</reference>
<dbReference type="PANTHER" id="PTHR24220">
    <property type="entry name" value="IMPORT ATP-BINDING PROTEIN"/>
    <property type="match status" value="1"/>
</dbReference>
<dbReference type="RefSeq" id="WP_399613072.1">
    <property type="nucleotide sequence ID" value="NZ_JBITYT010000004.1"/>
</dbReference>
<dbReference type="Gene3D" id="3.40.50.300">
    <property type="entry name" value="P-loop containing nucleotide triphosphate hydrolases"/>
    <property type="match status" value="1"/>
</dbReference>